<organism evidence="2 3">
    <name type="scientific">Liparis tanakae</name>
    <name type="common">Tanaka's snailfish</name>
    <dbReference type="NCBI Taxonomy" id="230148"/>
    <lineage>
        <taxon>Eukaryota</taxon>
        <taxon>Metazoa</taxon>
        <taxon>Chordata</taxon>
        <taxon>Craniata</taxon>
        <taxon>Vertebrata</taxon>
        <taxon>Euteleostomi</taxon>
        <taxon>Actinopterygii</taxon>
        <taxon>Neopterygii</taxon>
        <taxon>Teleostei</taxon>
        <taxon>Neoteleostei</taxon>
        <taxon>Acanthomorphata</taxon>
        <taxon>Eupercaria</taxon>
        <taxon>Perciformes</taxon>
        <taxon>Cottioidei</taxon>
        <taxon>Cottales</taxon>
        <taxon>Liparidae</taxon>
        <taxon>Liparis</taxon>
    </lineage>
</organism>
<accession>A0A4Z2I3H5</accession>
<dbReference type="EMBL" id="SRLO01000144">
    <property type="protein sequence ID" value="TNN71864.1"/>
    <property type="molecule type" value="Genomic_DNA"/>
</dbReference>
<evidence type="ECO:0000313" key="2">
    <source>
        <dbReference type="EMBL" id="TNN71864.1"/>
    </source>
</evidence>
<keyword evidence="3" id="KW-1185">Reference proteome</keyword>
<evidence type="ECO:0000313" key="3">
    <source>
        <dbReference type="Proteomes" id="UP000314294"/>
    </source>
</evidence>
<protein>
    <submittedName>
        <fullName evidence="2">Uncharacterized protein</fullName>
    </submittedName>
</protein>
<sequence>MQYQPPQGPLDVDLGLYRLLWLEGNSVNECVCVVDSPAETRLLKYSLPRRISSSCSKGMSPHTMSYSSTPSDHTVAERPWYRWKRIHSGGLYTLVPKITKI</sequence>
<dbReference type="AlphaFoldDB" id="A0A4Z2I3H5"/>
<comment type="caution">
    <text evidence="2">The sequence shown here is derived from an EMBL/GenBank/DDBJ whole genome shotgun (WGS) entry which is preliminary data.</text>
</comment>
<name>A0A4Z2I3H5_9TELE</name>
<feature type="compositionally biased region" description="Polar residues" evidence="1">
    <location>
        <begin position="54"/>
        <end position="72"/>
    </location>
</feature>
<evidence type="ECO:0000256" key="1">
    <source>
        <dbReference type="SAM" id="MobiDB-lite"/>
    </source>
</evidence>
<gene>
    <name evidence="2" type="ORF">EYF80_017871</name>
</gene>
<dbReference type="Proteomes" id="UP000314294">
    <property type="component" value="Unassembled WGS sequence"/>
</dbReference>
<reference evidence="2 3" key="1">
    <citation type="submission" date="2019-03" db="EMBL/GenBank/DDBJ databases">
        <title>First draft genome of Liparis tanakae, snailfish: a comprehensive survey of snailfish specific genes.</title>
        <authorList>
            <person name="Kim W."/>
            <person name="Song I."/>
            <person name="Jeong J.-H."/>
            <person name="Kim D."/>
            <person name="Kim S."/>
            <person name="Ryu S."/>
            <person name="Song J.Y."/>
            <person name="Lee S.K."/>
        </authorList>
    </citation>
    <scope>NUCLEOTIDE SEQUENCE [LARGE SCALE GENOMIC DNA]</scope>
    <source>
        <tissue evidence="2">Muscle</tissue>
    </source>
</reference>
<feature type="region of interest" description="Disordered" evidence="1">
    <location>
        <begin position="54"/>
        <end position="73"/>
    </location>
</feature>
<proteinExistence type="predicted"/>